<evidence type="ECO:0000256" key="18">
    <source>
        <dbReference type="RuleBase" id="RU004516"/>
    </source>
</evidence>
<evidence type="ECO:0000256" key="13">
    <source>
        <dbReference type="ARBA" id="ARBA00023304"/>
    </source>
</evidence>
<evidence type="ECO:0000256" key="7">
    <source>
        <dbReference type="ARBA" id="ARBA00013053"/>
    </source>
</evidence>
<dbReference type="PANTHER" id="PTHR42743:SF11">
    <property type="entry name" value="AMINODEOXYCHORISMATE LYASE"/>
    <property type="match status" value="1"/>
</dbReference>
<accession>A0A1Y1SIH7</accession>
<dbReference type="InterPro" id="IPR043131">
    <property type="entry name" value="BCAT-like_N"/>
</dbReference>
<keyword evidence="21" id="KW-1185">Reference proteome</keyword>
<dbReference type="Gene3D" id="3.20.10.10">
    <property type="entry name" value="D-amino Acid Aminotransferase, subunit A, domain 2"/>
    <property type="match status" value="1"/>
</dbReference>
<dbReference type="UniPathway" id="UPA00048">
    <property type="reaction ID" value="UER00073"/>
</dbReference>
<dbReference type="GO" id="GO:0009098">
    <property type="term" value="P:L-leucine biosynthetic process"/>
    <property type="evidence" value="ECO:0007669"/>
    <property type="project" value="UniProtKB-UniPathway"/>
</dbReference>
<comment type="pathway">
    <text evidence="5 19">Amino-acid biosynthesis; L-leucine biosynthesis; L-leucine from 3-methyl-2-oxobutanoate: step 4/4.</text>
</comment>
<evidence type="ECO:0000256" key="19">
    <source>
        <dbReference type="RuleBase" id="RU364094"/>
    </source>
</evidence>
<evidence type="ECO:0000256" key="10">
    <source>
        <dbReference type="ARBA" id="ARBA00022605"/>
    </source>
</evidence>
<dbReference type="GO" id="GO:0009099">
    <property type="term" value="P:L-valine biosynthetic process"/>
    <property type="evidence" value="ECO:0007669"/>
    <property type="project" value="UniProtKB-UniPathway"/>
</dbReference>
<evidence type="ECO:0000256" key="9">
    <source>
        <dbReference type="ARBA" id="ARBA00022576"/>
    </source>
</evidence>
<dbReference type="InterPro" id="IPR036038">
    <property type="entry name" value="Aminotransferase-like"/>
</dbReference>
<gene>
    <name evidence="19" type="primary">ilvE</name>
    <name evidence="20" type="ORF">ATO7_03950</name>
</gene>
<dbReference type="GO" id="GO:0006532">
    <property type="term" value="P:aspartate biosynthetic process"/>
    <property type="evidence" value="ECO:0007669"/>
    <property type="project" value="TreeGrafter"/>
</dbReference>
<dbReference type="Proteomes" id="UP000192342">
    <property type="component" value="Unassembled WGS sequence"/>
</dbReference>
<dbReference type="GO" id="GO:0052654">
    <property type="term" value="F:L-leucine-2-oxoglutarate transaminase activity"/>
    <property type="evidence" value="ECO:0007669"/>
    <property type="project" value="RHEA"/>
</dbReference>
<dbReference type="NCBIfam" id="NF005146">
    <property type="entry name" value="PRK06606.1"/>
    <property type="match status" value="1"/>
</dbReference>
<comment type="catalytic activity">
    <reaction evidence="15 19">
        <text>L-isoleucine + 2-oxoglutarate = (S)-3-methyl-2-oxopentanoate + L-glutamate</text>
        <dbReference type="Rhea" id="RHEA:24801"/>
        <dbReference type="ChEBI" id="CHEBI:16810"/>
        <dbReference type="ChEBI" id="CHEBI:29985"/>
        <dbReference type="ChEBI" id="CHEBI:35146"/>
        <dbReference type="ChEBI" id="CHEBI:58045"/>
        <dbReference type="EC" id="2.6.1.42"/>
    </reaction>
</comment>
<dbReference type="InterPro" id="IPR001544">
    <property type="entry name" value="Aminotrans_IV"/>
</dbReference>
<comment type="cofactor">
    <cofactor evidence="1 18">
        <name>pyridoxal 5'-phosphate</name>
        <dbReference type="ChEBI" id="CHEBI:597326"/>
    </cofactor>
</comment>
<evidence type="ECO:0000313" key="21">
    <source>
        <dbReference type="Proteomes" id="UP000192342"/>
    </source>
</evidence>
<dbReference type="FunFam" id="3.20.10.10:FF:000001">
    <property type="entry name" value="Branched-chain-amino-acid aminotransferase"/>
    <property type="match status" value="1"/>
</dbReference>
<dbReference type="UniPathway" id="UPA00047">
    <property type="reaction ID" value="UER00058"/>
</dbReference>
<proteinExistence type="inferred from homology"/>
<dbReference type="SUPFAM" id="SSF56752">
    <property type="entry name" value="D-aminoacid aminotransferase-like PLP-dependent enzymes"/>
    <property type="match status" value="1"/>
</dbReference>
<dbReference type="EC" id="2.6.1.42" evidence="7 19"/>
<evidence type="ECO:0000256" key="5">
    <source>
        <dbReference type="ARBA" id="ARBA00005072"/>
    </source>
</evidence>
<keyword evidence="13 19" id="KW-0100">Branched-chain amino acid biosynthesis</keyword>
<dbReference type="InterPro" id="IPR018300">
    <property type="entry name" value="Aminotrans_IV_CS"/>
</dbReference>
<comment type="catalytic activity">
    <reaction evidence="16 19">
        <text>L-leucine + 2-oxoglutarate = 4-methyl-2-oxopentanoate + L-glutamate</text>
        <dbReference type="Rhea" id="RHEA:18321"/>
        <dbReference type="ChEBI" id="CHEBI:16810"/>
        <dbReference type="ChEBI" id="CHEBI:17865"/>
        <dbReference type="ChEBI" id="CHEBI:29985"/>
        <dbReference type="ChEBI" id="CHEBI:57427"/>
        <dbReference type="EC" id="2.6.1.42"/>
    </reaction>
</comment>
<dbReference type="GO" id="GO:0052656">
    <property type="term" value="F:L-isoleucine-2-oxoglutarate transaminase activity"/>
    <property type="evidence" value="ECO:0007669"/>
    <property type="project" value="RHEA"/>
</dbReference>
<keyword evidence="9 19" id="KW-0032">Aminotransferase</keyword>
<comment type="pathway">
    <text evidence="3 19">Amino-acid biosynthesis; L-isoleucine biosynthesis; L-isoleucine from 2-oxobutanoate: step 4/4.</text>
</comment>
<dbReference type="RefSeq" id="WP_083559736.1">
    <property type="nucleotide sequence ID" value="NZ_AQQV01000001.1"/>
</dbReference>
<dbReference type="InterPro" id="IPR043132">
    <property type="entry name" value="BCAT-like_C"/>
</dbReference>
<evidence type="ECO:0000256" key="1">
    <source>
        <dbReference type="ARBA" id="ARBA00001933"/>
    </source>
</evidence>
<evidence type="ECO:0000256" key="8">
    <source>
        <dbReference type="ARBA" id="ARBA00018179"/>
    </source>
</evidence>
<dbReference type="STRING" id="1317117.ATO7_03950"/>
<dbReference type="GO" id="GO:0052655">
    <property type="term" value="F:L-valine-2-oxoglutarate transaminase activity"/>
    <property type="evidence" value="ECO:0007669"/>
    <property type="project" value="RHEA"/>
</dbReference>
<evidence type="ECO:0000256" key="16">
    <source>
        <dbReference type="ARBA" id="ARBA00049229"/>
    </source>
</evidence>
<dbReference type="PROSITE" id="PS00770">
    <property type="entry name" value="AA_TRANSFER_CLASS_4"/>
    <property type="match status" value="1"/>
</dbReference>
<comment type="pathway">
    <text evidence="4 19">Amino-acid biosynthesis; L-valine biosynthesis; L-valine from pyruvate: step 4/4.</text>
</comment>
<evidence type="ECO:0000256" key="6">
    <source>
        <dbReference type="ARBA" id="ARBA00009320"/>
    </source>
</evidence>
<dbReference type="InterPro" id="IPR033939">
    <property type="entry name" value="BCAT_family"/>
</dbReference>
<dbReference type="UniPathway" id="UPA00049">
    <property type="reaction ID" value="UER00062"/>
</dbReference>
<evidence type="ECO:0000256" key="14">
    <source>
        <dbReference type="ARBA" id="ARBA00048212"/>
    </source>
</evidence>
<dbReference type="OrthoDB" id="21319at2"/>
<dbReference type="InterPro" id="IPR005785">
    <property type="entry name" value="B_amino_transI"/>
</dbReference>
<dbReference type="NCBIfam" id="TIGR01122">
    <property type="entry name" value="ilvE_I"/>
    <property type="match status" value="1"/>
</dbReference>
<dbReference type="GO" id="GO:0009097">
    <property type="term" value="P:isoleucine biosynthetic process"/>
    <property type="evidence" value="ECO:0007669"/>
    <property type="project" value="UniProtKB-UniPathway"/>
</dbReference>
<sequence length="308" mass="34610">MTSMADRDGLIWYDGELVPWRDATTHVLTHTLHYGMGVFEGVRAYETPRGTAIFRLQEHTKRLFNSARILNMTIPFSVEEINQAQIAAVRENKLASAYMRPMVFYGSEGMGLRADNLKTHVIVAAWTWGAYLGADNMERGIRIRTSSYTRHHVNVTMCRAKANGNYINSMLALQEAVRDGYDEALLLDTEGYVAEGSGENIFAVFDGELHTPTLLSALDGITRKTIFTLADELGIKVVERRMTRDELYVADEAFFTGTAAEVTPIRELDGRTIGCGSRGPLTEKLQSLYFDHVSGKRDDHPEWLTYVD</sequence>
<evidence type="ECO:0000256" key="2">
    <source>
        <dbReference type="ARBA" id="ARBA00003109"/>
    </source>
</evidence>
<dbReference type="EMBL" id="AQQV01000001">
    <property type="protein sequence ID" value="ORE88999.1"/>
    <property type="molecule type" value="Genomic_DNA"/>
</dbReference>
<dbReference type="InterPro" id="IPR050571">
    <property type="entry name" value="Class-IV_PLP-Dep_Aminotrnsfr"/>
</dbReference>
<dbReference type="PANTHER" id="PTHR42743">
    <property type="entry name" value="AMINO-ACID AMINOTRANSFERASE"/>
    <property type="match status" value="1"/>
</dbReference>
<dbReference type="AlphaFoldDB" id="A0A1Y1SIH7"/>
<dbReference type="Pfam" id="PF01063">
    <property type="entry name" value="Aminotran_4"/>
    <property type="match status" value="1"/>
</dbReference>
<evidence type="ECO:0000256" key="11">
    <source>
        <dbReference type="ARBA" id="ARBA00022679"/>
    </source>
</evidence>
<evidence type="ECO:0000256" key="12">
    <source>
        <dbReference type="ARBA" id="ARBA00022898"/>
    </source>
</evidence>
<evidence type="ECO:0000256" key="3">
    <source>
        <dbReference type="ARBA" id="ARBA00004824"/>
    </source>
</evidence>
<evidence type="ECO:0000256" key="15">
    <source>
        <dbReference type="ARBA" id="ARBA00048798"/>
    </source>
</evidence>
<evidence type="ECO:0000313" key="20">
    <source>
        <dbReference type="EMBL" id="ORE88999.1"/>
    </source>
</evidence>
<dbReference type="GO" id="GO:0005829">
    <property type="term" value="C:cytosol"/>
    <property type="evidence" value="ECO:0007669"/>
    <property type="project" value="TreeGrafter"/>
</dbReference>
<organism evidence="20 21">
    <name type="scientific">Oceanococcus atlanticus</name>
    <dbReference type="NCBI Taxonomy" id="1317117"/>
    <lineage>
        <taxon>Bacteria</taxon>
        <taxon>Pseudomonadati</taxon>
        <taxon>Pseudomonadota</taxon>
        <taxon>Gammaproteobacteria</taxon>
        <taxon>Chromatiales</taxon>
        <taxon>Oceanococcaceae</taxon>
        <taxon>Oceanococcus</taxon>
    </lineage>
</organism>
<keyword evidence="12 18" id="KW-0663">Pyridoxal phosphate</keyword>
<dbReference type="Gene3D" id="3.30.470.10">
    <property type="match status" value="1"/>
</dbReference>
<keyword evidence="10 19" id="KW-0028">Amino-acid biosynthesis</keyword>
<reference evidence="20 21" key="1">
    <citation type="submission" date="2013-04" db="EMBL/GenBank/DDBJ databases">
        <title>Oceanococcus atlanticus 22II-S10r2 Genome Sequencing.</title>
        <authorList>
            <person name="Lai Q."/>
            <person name="Li G."/>
            <person name="Shao Z."/>
        </authorList>
    </citation>
    <scope>NUCLEOTIDE SEQUENCE [LARGE SCALE GENOMIC DNA]</scope>
    <source>
        <strain evidence="20 21">22II-S10r2</strain>
    </source>
</reference>
<dbReference type="CDD" id="cd01557">
    <property type="entry name" value="BCAT_beta_family"/>
    <property type="match status" value="1"/>
</dbReference>
<comment type="similarity">
    <text evidence="6 17">Belongs to the class-IV pyridoxal-phosphate-dependent aminotransferase family.</text>
</comment>
<protein>
    <recommendedName>
        <fullName evidence="8 19">Branched-chain-amino-acid aminotransferase</fullName>
        <shortName evidence="19">BCAT</shortName>
        <ecNumber evidence="7 19">2.6.1.42</ecNumber>
    </recommendedName>
</protein>
<comment type="caution">
    <text evidence="20">The sequence shown here is derived from an EMBL/GenBank/DDBJ whole genome shotgun (WGS) entry which is preliminary data.</text>
</comment>
<comment type="catalytic activity">
    <reaction evidence="14 19">
        <text>L-valine + 2-oxoglutarate = 3-methyl-2-oxobutanoate + L-glutamate</text>
        <dbReference type="Rhea" id="RHEA:24813"/>
        <dbReference type="ChEBI" id="CHEBI:11851"/>
        <dbReference type="ChEBI" id="CHEBI:16810"/>
        <dbReference type="ChEBI" id="CHEBI:29985"/>
        <dbReference type="ChEBI" id="CHEBI:57762"/>
        <dbReference type="EC" id="2.6.1.42"/>
    </reaction>
</comment>
<evidence type="ECO:0000256" key="17">
    <source>
        <dbReference type="RuleBase" id="RU004106"/>
    </source>
</evidence>
<evidence type="ECO:0000256" key="4">
    <source>
        <dbReference type="ARBA" id="ARBA00004931"/>
    </source>
</evidence>
<name>A0A1Y1SIH7_9GAMM</name>
<comment type="function">
    <text evidence="2 19">Acts on leucine, isoleucine and valine.</text>
</comment>
<keyword evidence="11 19" id="KW-0808">Transferase</keyword>